<name>A0A268P0P4_SHOCL</name>
<comment type="caution">
    <text evidence="2">The sequence shown here is derived from an EMBL/GenBank/DDBJ whole genome shotgun (WGS) entry which is preliminary data.</text>
</comment>
<dbReference type="GO" id="GO:0016853">
    <property type="term" value="F:isomerase activity"/>
    <property type="evidence" value="ECO:0007669"/>
    <property type="project" value="UniProtKB-KW"/>
</dbReference>
<evidence type="ECO:0000313" key="3">
    <source>
        <dbReference type="Proteomes" id="UP000216207"/>
    </source>
</evidence>
<gene>
    <name evidence="2" type="ORF">CHH72_08230</name>
</gene>
<accession>A0A268P0P4</accession>
<dbReference type="EMBL" id="NPCC01000009">
    <property type="protein sequence ID" value="PAE89268.1"/>
    <property type="molecule type" value="Genomic_DNA"/>
</dbReference>
<sequence length="252" mass="28451">MNEKLAVTVFTVREQLKTVGIGPVFKELAQMGYKGLQLSGLPAGYDQDEVAYHLKANNVVAAGMHVPFARLTNELDLVLKEAQKYGTNALFCPYLPEELRTEEGYRAVKEGLNNVAQQAPDFQIGFHNHAFEFETTIDGQDALSYLLEPSQDNRILAEIDVYWVKKGGRDPYTFIQTYSGRMPMIHLKDMTKDEEETFAEVGEGSIPFLPILQWGEQNGVEWYVVEQDVCKRDPMDSLRISLANLQQLAAQL</sequence>
<organism evidence="2 3">
    <name type="scientific">Shouchella clausii</name>
    <name type="common">Alkalihalobacillus clausii</name>
    <dbReference type="NCBI Taxonomy" id="79880"/>
    <lineage>
        <taxon>Bacteria</taxon>
        <taxon>Bacillati</taxon>
        <taxon>Bacillota</taxon>
        <taxon>Bacilli</taxon>
        <taxon>Bacillales</taxon>
        <taxon>Bacillaceae</taxon>
        <taxon>Shouchella</taxon>
    </lineage>
</organism>
<evidence type="ECO:0000259" key="1">
    <source>
        <dbReference type="Pfam" id="PF01261"/>
    </source>
</evidence>
<protein>
    <submittedName>
        <fullName evidence="2">Sugar phosphate isomerase/epimerase</fullName>
    </submittedName>
</protein>
<dbReference type="Gene3D" id="3.20.20.150">
    <property type="entry name" value="Divalent-metal-dependent TIM barrel enzymes"/>
    <property type="match status" value="1"/>
</dbReference>
<keyword evidence="2" id="KW-0413">Isomerase</keyword>
<dbReference type="PANTHER" id="PTHR12110:SF41">
    <property type="entry name" value="INOSOSE DEHYDRATASE"/>
    <property type="match status" value="1"/>
</dbReference>
<proteinExistence type="predicted"/>
<evidence type="ECO:0000313" key="2">
    <source>
        <dbReference type="EMBL" id="PAE89268.1"/>
    </source>
</evidence>
<dbReference type="SUPFAM" id="SSF51658">
    <property type="entry name" value="Xylose isomerase-like"/>
    <property type="match status" value="1"/>
</dbReference>
<dbReference type="InterPro" id="IPR013022">
    <property type="entry name" value="Xyl_isomerase-like_TIM-brl"/>
</dbReference>
<dbReference type="InterPro" id="IPR050312">
    <property type="entry name" value="IolE/XylAMocC-like"/>
</dbReference>
<dbReference type="Pfam" id="PF01261">
    <property type="entry name" value="AP_endonuc_2"/>
    <property type="match status" value="1"/>
</dbReference>
<dbReference type="PANTHER" id="PTHR12110">
    <property type="entry name" value="HYDROXYPYRUVATE ISOMERASE"/>
    <property type="match status" value="1"/>
</dbReference>
<feature type="domain" description="Xylose isomerase-like TIM barrel" evidence="1">
    <location>
        <begin position="25"/>
        <end position="227"/>
    </location>
</feature>
<reference evidence="2 3" key="1">
    <citation type="submission" date="2017-07" db="EMBL/GenBank/DDBJ databases">
        <title>Isolation and whole genome analysis of endospore-forming bacteria from heroin.</title>
        <authorList>
            <person name="Kalinowski J."/>
            <person name="Ahrens B."/>
            <person name="Al-Dilaimi A."/>
            <person name="Winkler A."/>
            <person name="Wibberg D."/>
            <person name="Schleenbecker U."/>
            <person name="Ruckert C."/>
            <person name="Wolfel R."/>
            <person name="Grass G."/>
        </authorList>
    </citation>
    <scope>NUCLEOTIDE SEQUENCE [LARGE SCALE GENOMIC DNA]</scope>
    <source>
        <strain evidence="2 3">7539</strain>
    </source>
</reference>
<dbReference type="AlphaFoldDB" id="A0A268P0P4"/>
<dbReference type="Proteomes" id="UP000216207">
    <property type="component" value="Unassembled WGS sequence"/>
</dbReference>
<dbReference type="InterPro" id="IPR036237">
    <property type="entry name" value="Xyl_isomerase-like_sf"/>
</dbReference>
<dbReference type="RefSeq" id="WP_035202969.1">
    <property type="nucleotide sequence ID" value="NZ_BOQS01000001.1"/>
</dbReference>